<dbReference type="GO" id="GO:0043952">
    <property type="term" value="P:protein transport by the Sec complex"/>
    <property type="evidence" value="ECO:0007669"/>
    <property type="project" value="TreeGrafter"/>
</dbReference>
<proteinExistence type="inferred from homology"/>
<reference evidence="11 12" key="1">
    <citation type="submission" date="2019-10" db="EMBL/GenBank/DDBJ databases">
        <title>The Genome Sequence of Clostridium tarantellae Isolated from Fish Brain.</title>
        <authorList>
            <person name="Bano L."/>
            <person name="Kiel M."/>
            <person name="Sales G."/>
            <person name="Doxey A.C."/>
            <person name="Mansfield M.J."/>
            <person name="Schiavone M."/>
            <person name="Rossetto O."/>
            <person name="Pirazzini M."/>
            <person name="Dobrindt U."/>
            <person name="Montecucco C."/>
        </authorList>
    </citation>
    <scope>NUCLEOTIDE SEQUENCE [LARGE SCALE GENOMIC DNA]</scope>
    <source>
        <strain evidence="11 12">DSM 3997</strain>
    </source>
</reference>
<dbReference type="RefSeq" id="WP_152890687.1">
    <property type="nucleotide sequence ID" value="NZ_WHJC01000193.1"/>
</dbReference>
<dbReference type="Pfam" id="PF03840">
    <property type="entry name" value="SecG"/>
    <property type="match status" value="1"/>
</dbReference>
<evidence type="ECO:0000313" key="11">
    <source>
        <dbReference type="EMBL" id="MPQ44319.1"/>
    </source>
</evidence>
<evidence type="ECO:0000256" key="9">
    <source>
        <dbReference type="ARBA" id="ARBA00023136"/>
    </source>
</evidence>
<dbReference type="GO" id="GO:0005886">
    <property type="term" value="C:plasma membrane"/>
    <property type="evidence" value="ECO:0007669"/>
    <property type="project" value="UniProtKB-SubCell"/>
</dbReference>
<evidence type="ECO:0000256" key="3">
    <source>
        <dbReference type="ARBA" id="ARBA00022448"/>
    </source>
</evidence>
<comment type="caution">
    <text evidence="11">The sequence shown here is derived from an EMBL/GenBank/DDBJ whole genome shotgun (WGS) entry which is preliminary data.</text>
</comment>
<keyword evidence="3 10" id="KW-0813">Transport</keyword>
<sequence length="77" mass="8371">MREALVVVEAILAIIILIAIMLQPSKADALSGLIQGSNNQSFFSKNKGRTKESMLVRLTVICSILFAINTIALNLIK</sequence>
<evidence type="ECO:0000256" key="1">
    <source>
        <dbReference type="ARBA" id="ARBA00004651"/>
    </source>
</evidence>
<comment type="similarity">
    <text evidence="2 10">Belongs to the SecG family.</text>
</comment>
<comment type="subcellular location">
    <subcellularLocation>
        <location evidence="1 10">Cell membrane</location>
        <topology evidence="1 10">Multi-pass membrane protein</topology>
    </subcellularLocation>
</comment>
<keyword evidence="8 10" id="KW-0811">Translocation</keyword>
<dbReference type="GO" id="GO:0015450">
    <property type="term" value="F:protein-transporting ATPase activity"/>
    <property type="evidence" value="ECO:0007669"/>
    <property type="project" value="UniProtKB-UniRule"/>
</dbReference>
<dbReference type="PRINTS" id="PR01651">
    <property type="entry name" value="SECGEXPORT"/>
</dbReference>
<keyword evidence="5 10" id="KW-0812">Transmembrane</keyword>
<evidence type="ECO:0000256" key="5">
    <source>
        <dbReference type="ARBA" id="ARBA00022692"/>
    </source>
</evidence>
<evidence type="ECO:0000256" key="4">
    <source>
        <dbReference type="ARBA" id="ARBA00022475"/>
    </source>
</evidence>
<evidence type="ECO:0000256" key="7">
    <source>
        <dbReference type="ARBA" id="ARBA00022989"/>
    </source>
</evidence>
<keyword evidence="4 10" id="KW-1003">Cell membrane</keyword>
<keyword evidence="7 10" id="KW-1133">Transmembrane helix</keyword>
<dbReference type="InterPro" id="IPR004692">
    <property type="entry name" value="SecG"/>
</dbReference>
<feature type="transmembrane region" description="Helical" evidence="10">
    <location>
        <begin position="55"/>
        <end position="76"/>
    </location>
</feature>
<dbReference type="EMBL" id="WHJC01000193">
    <property type="protein sequence ID" value="MPQ44319.1"/>
    <property type="molecule type" value="Genomic_DNA"/>
</dbReference>
<dbReference type="AlphaFoldDB" id="A0A6I1MVW6"/>
<evidence type="ECO:0000256" key="2">
    <source>
        <dbReference type="ARBA" id="ARBA00008445"/>
    </source>
</evidence>
<feature type="transmembrane region" description="Helical" evidence="10">
    <location>
        <begin position="6"/>
        <end position="22"/>
    </location>
</feature>
<dbReference type="PANTHER" id="PTHR34182:SF1">
    <property type="entry name" value="PROTEIN-EXPORT MEMBRANE PROTEIN SECG"/>
    <property type="match status" value="1"/>
</dbReference>
<keyword evidence="6 10" id="KW-0653">Protein transport</keyword>
<dbReference type="OrthoDB" id="1708246at2"/>
<keyword evidence="9 10" id="KW-0472">Membrane</keyword>
<dbReference type="PANTHER" id="PTHR34182">
    <property type="entry name" value="PROTEIN-EXPORT MEMBRANE PROTEIN SECG"/>
    <property type="match status" value="1"/>
</dbReference>
<comment type="function">
    <text evidence="10">Involved in protein export. Participates in an early event of protein translocation.</text>
</comment>
<dbReference type="NCBIfam" id="TIGR00810">
    <property type="entry name" value="secG"/>
    <property type="match status" value="1"/>
</dbReference>
<dbReference type="GO" id="GO:0009306">
    <property type="term" value="P:protein secretion"/>
    <property type="evidence" value="ECO:0007669"/>
    <property type="project" value="UniProtKB-UniRule"/>
</dbReference>
<accession>A0A6I1MVW6</accession>
<evidence type="ECO:0000313" key="12">
    <source>
        <dbReference type="Proteomes" id="UP000430345"/>
    </source>
</evidence>
<name>A0A6I1MVW6_9CLOT</name>
<organism evidence="11 12">
    <name type="scientific">Clostridium tarantellae</name>
    <dbReference type="NCBI Taxonomy" id="39493"/>
    <lineage>
        <taxon>Bacteria</taxon>
        <taxon>Bacillati</taxon>
        <taxon>Bacillota</taxon>
        <taxon>Clostridia</taxon>
        <taxon>Eubacteriales</taxon>
        <taxon>Clostridiaceae</taxon>
        <taxon>Clostridium</taxon>
    </lineage>
</organism>
<evidence type="ECO:0000256" key="8">
    <source>
        <dbReference type="ARBA" id="ARBA00023010"/>
    </source>
</evidence>
<protein>
    <recommendedName>
        <fullName evidence="10">Protein-export membrane protein SecG</fullName>
    </recommendedName>
</protein>
<evidence type="ECO:0000256" key="6">
    <source>
        <dbReference type="ARBA" id="ARBA00022927"/>
    </source>
</evidence>
<evidence type="ECO:0000256" key="10">
    <source>
        <dbReference type="RuleBase" id="RU365087"/>
    </source>
</evidence>
<keyword evidence="12" id="KW-1185">Reference proteome</keyword>
<dbReference type="GO" id="GO:0065002">
    <property type="term" value="P:intracellular protein transmembrane transport"/>
    <property type="evidence" value="ECO:0007669"/>
    <property type="project" value="TreeGrafter"/>
</dbReference>
<dbReference type="Proteomes" id="UP000430345">
    <property type="component" value="Unassembled WGS sequence"/>
</dbReference>
<gene>
    <name evidence="11" type="primary">secG</name>
    <name evidence="11" type="ORF">GBZ86_11165</name>
</gene>